<dbReference type="CDD" id="cd13578">
    <property type="entry name" value="PBP2_Bug27"/>
    <property type="match status" value="1"/>
</dbReference>
<gene>
    <name evidence="3" type="ORF">GON04_11620</name>
</gene>
<accession>A0A6N8IT62</accession>
<name>A0A6N8IT62_9BURK</name>
<dbReference type="AlphaFoldDB" id="A0A6N8IT62"/>
<evidence type="ECO:0000256" key="2">
    <source>
        <dbReference type="SAM" id="MobiDB-lite"/>
    </source>
</evidence>
<dbReference type="InterPro" id="IPR042100">
    <property type="entry name" value="Bug_dom1"/>
</dbReference>
<evidence type="ECO:0000256" key="1">
    <source>
        <dbReference type="ARBA" id="ARBA00006987"/>
    </source>
</evidence>
<reference evidence="3 4" key="1">
    <citation type="submission" date="2019-12" db="EMBL/GenBank/DDBJ databases">
        <authorList>
            <person name="Huq M.A."/>
        </authorList>
    </citation>
    <scope>NUCLEOTIDE SEQUENCE [LARGE SCALE GENOMIC DNA]</scope>
    <source>
        <strain evidence="3 4">MAH-25</strain>
    </source>
</reference>
<dbReference type="EMBL" id="WSEL01000003">
    <property type="protein sequence ID" value="MVQ30101.1"/>
    <property type="molecule type" value="Genomic_DNA"/>
</dbReference>
<dbReference type="PANTHER" id="PTHR42928">
    <property type="entry name" value="TRICARBOXYLATE-BINDING PROTEIN"/>
    <property type="match status" value="1"/>
</dbReference>
<proteinExistence type="inferred from homology"/>
<dbReference type="SUPFAM" id="SSF53850">
    <property type="entry name" value="Periplasmic binding protein-like II"/>
    <property type="match status" value="1"/>
</dbReference>
<protein>
    <submittedName>
        <fullName evidence="3">Tripartite tricarboxylate transporter substrate binding protein</fullName>
    </submittedName>
</protein>
<feature type="region of interest" description="Disordered" evidence="2">
    <location>
        <begin position="27"/>
        <end position="56"/>
    </location>
</feature>
<dbReference type="Gene3D" id="3.40.190.10">
    <property type="entry name" value="Periplasmic binding protein-like II"/>
    <property type="match status" value="1"/>
</dbReference>
<comment type="caution">
    <text evidence="3">The sequence shown here is derived from an EMBL/GenBank/DDBJ whole genome shotgun (WGS) entry which is preliminary data.</text>
</comment>
<evidence type="ECO:0000313" key="4">
    <source>
        <dbReference type="Proteomes" id="UP000469385"/>
    </source>
</evidence>
<dbReference type="InterPro" id="IPR005064">
    <property type="entry name" value="BUG"/>
</dbReference>
<sequence length="456" mass="47429">MPGHAVSSRSSLVTRWPALRARCRSTAQTCGRSATGAPLSASSKTSARRSRTWRPSAIRPSRLAAAGARLAGSSIDALPGLDAGQLWHPPCALSVLSILDDSLKTSGGHLPMLQSITRGDSMNIAVTSASAHAAQRRRLITALALAVLHPGIAADQGFPARPLRIVVGGATGTVDDAHARKIGDRLAASLGQPVIVENRPGASGILAAEAVANAKPDGYTLLLANVPMLSINPAVYRKLPYDAQRSFAPVSGLVRGTPLLLVSRALPVRTVAELVALARARPGKLSYGSPGVGSVLHLAMKQLEQLHGLQLLHIPYRSGADAVNDLIGGRTEVQVNWAAVAQPHVHAGRLRALAVVGGVARKPALPDVPTAAELGMPAFDATAWSGFVAPAGTPPGVVARLNREIVAAVRAQDYLDWLTLLGGEPIAGTPAEFAHLIEAEFERWGKVVQAAGVTVE</sequence>
<dbReference type="Gene3D" id="3.40.190.150">
    <property type="entry name" value="Bordetella uptake gene, domain 1"/>
    <property type="match status" value="1"/>
</dbReference>
<keyword evidence="4" id="KW-1185">Reference proteome</keyword>
<evidence type="ECO:0000313" key="3">
    <source>
        <dbReference type="EMBL" id="MVQ30101.1"/>
    </source>
</evidence>
<dbReference type="Pfam" id="PF03401">
    <property type="entry name" value="TctC"/>
    <property type="match status" value="1"/>
</dbReference>
<comment type="similarity">
    <text evidence="1">Belongs to the UPF0065 (bug) family.</text>
</comment>
<organism evidence="3 4">
    <name type="scientific">Ramlibacter pinisoli</name>
    <dbReference type="NCBI Taxonomy" id="2682844"/>
    <lineage>
        <taxon>Bacteria</taxon>
        <taxon>Pseudomonadati</taxon>
        <taxon>Pseudomonadota</taxon>
        <taxon>Betaproteobacteria</taxon>
        <taxon>Burkholderiales</taxon>
        <taxon>Comamonadaceae</taxon>
        <taxon>Ramlibacter</taxon>
    </lineage>
</organism>
<dbReference type="PANTHER" id="PTHR42928:SF5">
    <property type="entry name" value="BLR1237 PROTEIN"/>
    <property type="match status" value="1"/>
</dbReference>
<dbReference type="Proteomes" id="UP000469385">
    <property type="component" value="Unassembled WGS sequence"/>
</dbReference>